<dbReference type="Proteomes" id="UP000274822">
    <property type="component" value="Unassembled WGS sequence"/>
</dbReference>
<evidence type="ECO:0000313" key="1">
    <source>
        <dbReference type="EMBL" id="RUS31920.1"/>
    </source>
</evidence>
<sequence length="96" mass="10948">MLDVTEEGLDKFNSDDEVNWDAKQVFEYRDEMRKRPKIDVEANEQETGDGKNDNLLVDDDMPLVSGEWSGVILVCFAKLGIFQWSITHIPRSQSAA</sequence>
<dbReference type="EMBL" id="RBNJ01002490">
    <property type="protein sequence ID" value="RUS31920.1"/>
    <property type="molecule type" value="Genomic_DNA"/>
</dbReference>
<gene>
    <name evidence="1" type="ORF">BC938DRAFT_476765</name>
</gene>
<accession>A0A433QQ81</accession>
<keyword evidence="2" id="KW-1185">Reference proteome</keyword>
<organism evidence="1 2">
    <name type="scientific">Jimgerdemannia flammicorona</name>
    <dbReference type="NCBI Taxonomy" id="994334"/>
    <lineage>
        <taxon>Eukaryota</taxon>
        <taxon>Fungi</taxon>
        <taxon>Fungi incertae sedis</taxon>
        <taxon>Mucoromycota</taxon>
        <taxon>Mucoromycotina</taxon>
        <taxon>Endogonomycetes</taxon>
        <taxon>Endogonales</taxon>
        <taxon>Endogonaceae</taxon>
        <taxon>Jimgerdemannia</taxon>
    </lineage>
</organism>
<reference evidence="1 2" key="1">
    <citation type="journal article" date="2018" name="New Phytol.">
        <title>Phylogenomics of Endogonaceae and evolution of mycorrhizas within Mucoromycota.</title>
        <authorList>
            <person name="Chang Y."/>
            <person name="Desiro A."/>
            <person name="Na H."/>
            <person name="Sandor L."/>
            <person name="Lipzen A."/>
            <person name="Clum A."/>
            <person name="Barry K."/>
            <person name="Grigoriev I.V."/>
            <person name="Martin F.M."/>
            <person name="Stajich J.E."/>
            <person name="Smith M.E."/>
            <person name="Bonito G."/>
            <person name="Spatafora J.W."/>
        </authorList>
    </citation>
    <scope>NUCLEOTIDE SEQUENCE [LARGE SCALE GENOMIC DNA]</scope>
    <source>
        <strain evidence="1 2">AD002</strain>
    </source>
</reference>
<dbReference type="AlphaFoldDB" id="A0A433QQ81"/>
<protein>
    <submittedName>
        <fullName evidence="1">Uncharacterized protein</fullName>
    </submittedName>
</protein>
<name>A0A433QQ81_9FUNG</name>
<evidence type="ECO:0000313" key="2">
    <source>
        <dbReference type="Proteomes" id="UP000274822"/>
    </source>
</evidence>
<proteinExistence type="predicted"/>
<comment type="caution">
    <text evidence="1">The sequence shown here is derived from an EMBL/GenBank/DDBJ whole genome shotgun (WGS) entry which is preliminary data.</text>
</comment>